<dbReference type="InterPro" id="IPR001936">
    <property type="entry name" value="RasGAP_dom"/>
</dbReference>
<dbReference type="InterPro" id="IPR001849">
    <property type="entry name" value="PH_domain"/>
</dbReference>
<protein>
    <submittedName>
        <fullName evidence="9">Ras/Rap GTPase-activating protein SynGAP isoform X16</fullName>
    </submittedName>
</protein>
<dbReference type="SUPFAM" id="SSF49562">
    <property type="entry name" value="C2 domain (Calcium/lipid-binding domain, CaLB)"/>
    <property type="match status" value="1"/>
</dbReference>
<evidence type="ECO:0000259" key="6">
    <source>
        <dbReference type="PROSITE" id="PS50004"/>
    </source>
</evidence>
<evidence type="ECO:0000313" key="9">
    <source>
        <dbReference type="RefSeq" id="XP_041428784.1"/>
    </source>
</evidence>
<dbReference type="PANTHER" id="PTHR10194">
    <property type="entry name" value="RAS GTPASE-ACTIVATING PROTEINS"/>
    <property type="match status" value="1"/>
</dbReference>
<dbReference type="CDD" id="cd04013">
    <property type="entry name" value="C2_SynGAP_like"/>
    <property type="match status" value="1"/>
</dbReference>
<dbReference type="Gene3D" id="1.10.506.10">
    <property type="entry name" value="GTPase Activation - p120gap, domain 1"/>
    <property type="match status" value="2"/>
</dbReference>
<reference evidence="9" key="1">
    <citation type="submission" date="2025-08" db="UniProtKB">
        <authorList>
            <consortium name="RefSeq"/>
        </authorList>
    </citation>
    <scope>IDENTIFICATION</scope>
    <source>
        <strain evidence="9">J_2021</strain>
        <tissue evidence="9">Erythrocytes</tissue>
    </source>
</reference>
<dbReference type="InterPro" id="IPR023152">
    <property type="entry name" value="RasGAP_CS"/>
</dbReference>
<dbReference type="CTD" id="108698543"/>
<feature type="region of interest" description="Disordered" evidence="4">
    <location>
        <begin position="810"/>
        <end position="834"/>
    </location>
</feature>
<dbReference type="Gene3D" id="2.30.29.30">
    <property type="entry name" value="Pleckstrin-homology domain (PH domain)/Phosphotyrosine-binding domain (PTB)"/>
    <property type="match status" value="1"/>
</dbReference>
<dbReference type="SUPFAM" id="SSF48350">
    <property type="entry name" value="GTPase activation domain, GAP"/>
    <property type="match status" value="1"/>
</dbReference>
<dbReference type="Pfam" id="PF12004">
    <property type="entry name" value="DAB2P_C"/>
    <property type="match status" value="1"/>
</dbReference>
<feature type="compositionally biased region" description="Polar residues" evidence="4">
    <location>
        <begin position="820"/>
        <end position="834"/>
    </location>
</feature>
<dbReference type="SMART" id="SM00239">
    <property type="entry name" value="C2"/>
    <property type="match status" value="1"/>
</dbReference>
<dbReference type="PROSITE" id="PS50004">
    <property type="entry name" value="C2"/>
    <property type="match status" value="1"/>
</dbReference>
<dbReference type="SMART" id="SM00233">
    <property type="entry name" value="PH"/>
    <property type="match status" value="1"/>
</dbReference>
<dbReference type="PROSITE" id="PS50003">
    <property type="entry name" value="PH_DOMAIN"/>
    <property type="match status" value="1"/>
</dbReference>
<keyword evidence="3" id="KW-0175">Coiled coil</keyword>
<accession>A0A8J1LI86</accession>
<keyword evidence="2" id="KW-0597">Phosphoprotein</keyword>
<dbReference type="InterPro" id="IPR008936">
    <property type="entry name" value="Rho_GTPase_activation_prot"/>
</dbReference>
<dbReference type="PROSITE" id="PS50018">
    <property type="entry name" value="RAS_GTPASE_ACTIV_2"/>
    <property type="match status" value="1"/>
</dbReference>
<dbReference type="AlphaFoldDB" id="A0A8J1LI86"/>
<feature type="region of interest" description="Disordered" evidence="4">
    <location>
        <begin position="75"/>
        <end position="118"/>
    </location>
</feature>
<dbReference type="InterPro" id="IPR021887">
    <property type="entry name" value="DAB2P_C"/>
</dbReference>
<dbReference type="FunFam" id="1.10.506.10:FF:000001">
    <property type="entry name" value="Ras GTPase-activating protein nGAP isoform 2"/>
    <property type="match status" value="1"/>
</dbReference>
<feature type="domain" description="C2" evidence="6">
    <location>
        <begin position="230"/>
        <end position="348"/>
    </location>
</feature>
<dbReference type="Gene3D" id="2.60.40.150">
    <property type="entry name" value="C2 domain"/>
    <property type="match status" value="1"/>
</dbReference>
<dbReference type="GO" id="GO:0046580">
    <property type="term" value="P:negative regulation of Ras protein signal transduction"/>
    <property type="evidence" value="ECO:0007669"/>
    <property type="project" value="InterPro"/>
</dbReference>
<evidence type="ECO:0000313" key="8">
    <source>
        <dbReference type="Proteomes" id="UP000186698"/>
    </source>
</evidence>
<dbReference type="Pfam" id="PF25321">
    <property type="entry name" value="PH_RASGAP"/>
    <property type="match status" value="1"/>
</dbReference>
<gene>
    <name evidence="9" type="primary">LOC108698543</name>
</gene>
<evidence type="ECO:0000259" key="7">
    <source>
        <dbReference type="PROSITE" id="PS50018"/>
    </source>
</evidence>
<keyword evidence="1" id="KW-0343">GTPase activation</keyword>
<dbReference type="PANTHER" id="PTHR10194:SF25">
    <property type="entry name" value="RAS_RAP GTPASE-ACTIVATING PROTEIN SYNGAP"/>
    <property type="match status" value="1"/>
</dbReference>
<proteinExistence type="predicted"/>
<name>A0A8J1LI86_XENLA</name>
<dbReference type="InterPro" id="IPR037779">
    <property type="entry name" value="SynGAP_PH"/>
</dbReference>
<dbReference type="FunFam" id="2.60.40.150:FF:000010">
    <property type="entry name" value="Ras GTPase-activating protein nGAP isoform 2"/>
    <property type="match status" value="1"/>
</dbReference>
<dbReference type="PROSITE" id="PS00509">
    <property type="entry name" value="RAS_GTPASE_ACTIV_1"/>
    <property type="match status" value="1"/>
</dbReference>
<dbReference type="RefSeq" id="XP_041428784.1">
    <property type="nucleotide sequence ID" value="XM_041572850.1"/>
</dbReference>
<dbReference type="InterPro" id="IPR000008">
    <property type="entry name" value="C2_dom"/>
</dbReference>
<dbReference type="Gene3D" id="2.20.170.10">
    <property type="entry name" value="p120GAP domain-like"/>
    <property type="match status" value="1"/>
</dbReference>
<dbReference type="CDD" id="cd05136">
    <property type="entry name" value="RasGAP_DAB2IP"/>
    <property type="match status" value="1"/>
</dbReference>
<sequence>MGVVSRGDISYARGPPMHRMPYVTSPYDRPAWNPRYCVLSGNQLLMLDEEEVHPLLIRERRTDPTRTKFLRRTVSVPVEGKQPDEQDYQLARSRRKSVPGGRQPSMDAPPAAPFRPTQGFLSRRLKSSIKRTKSQPKLDRTSSFRQILPRFRSADHDRARLMQAFKESHSHESLLSPSSAAEALDLNLDEDSVVKPVHSSILGQEFCFEVTTSSGTKCFACRSAAERDKWIENLQRAVKPNKDNSRRVDNVLKLWIIEGRDLPPKKRYYCELCLDDILYARTTTKPRSETVFWGEHFEFNNLPAVRNLRLHLYKDTDKKRRKEKSNYVGMVNVPIASISGRHFVEQWYPVSQPTSYKGKSSCPSIRLKSRYQTMSILPMELYKEFAEYVTNNYRMLCAVLEPVLSVKSKEEVACALVHILQSTGKAKDFLSDMAMTEVDRFLDREHLILRENTLATKAIEEYLKLIGQRYLKDAIGEFIRALYESEEDCEVDPMRCPPSALPDHQANLRMCCELALCKVFNSQCMFPRELKEVFASWRMRCAERGREDIADRLISASLFLRFMCPAIMSPSLFSLMQEYPDDQTSRTLTLIAKVIQNLANFNYNRFSSKEEYMSFMNEFLETELANMQNFLYEISNLDSLTNSSNFEGYIDLGRELSTLHALLWEVIPQLSKDALIKLGPLPRLLNDISLALRNPHIQRQPSHQERLPPPKPVVLRGPSAELQSYLVRDLNSKRQLSLQDNLQHMLSPPQITIGPGVPRRQDSQPPPLQRGKSQQLTVQAAHKPRPSSGNLLQSPEPMYGAARIRQQSVEKDAGGLKPSITKQHSHAQATLNPVTPASERTVAWVSNMPHLSADIESAHIEREEYKLKEYSKSMDESRLERVKEYEEEIYSLKERLLMSNRKLEEYERRLFSQEEQTNKMLQQYQSRLDQSEKRLRQQQHEKDTQIKSILNRLEMVDAGGGGDQEGSLTRTDEYEEETYRGSGGNYNVIEKKFPSVGTADLRLRLANRWNGALPPLPPRLQITENGDFLNSSNHH</sequence>
<feature type="region of interest" description="Disordered" evidence="4">
    <location>
        <begin position="957"/>
        <end position="980"/>
    </location>
</feature>
<dbReference type="GeneID" id="108698543"/>
<feature type="domain" description="Ras-GAP" evidence="7">
    <location>
        <begin position="408"/>
        <end position="600"/>
    </location>
</feature>
<dbReference type="CDD" id="cd13375">
    <property type="entry name" value="PH_SynGAP"/>
    <property type="match status" value="1"/>
</dbReference>
<keyword evidence="8" id="KW-1185">Reference proteome</keyword>
<evidence type="ECO:0000256" key="4">
    <source>
        <dbReference type="SAM" id="MobiDB-lite"/>
    </source>
</evidence>
<dbReference type="InterPro" id="IPR057606">
    <property type="entry name" value="SynGAP1-like_PH"/>
</dbReference>
<dbReference type="InterPro" id="IPR035892">
    <property type="entry name" value="C2_domain_sf"/>
</dbReference>
<evidence type="ECO:0000256" key="1">
    <source>
        <dbReference type="ARBA" id="ARBA00022468"/>
    </source>
</evidence>
<dbReference type="InterPro" id="IPR011993">
    <property type="entry name" value="PH-like_dom_sf"/>
</dbReference>
<evidence type="ECO:0000256" key="3">
    <source>
        <dbReference type="SAM" id="Coils"/>
    </source>
</evidence>
<dbReference type="SUPFAM" id="SSF50729">
    <property type="entry name" value="PH domain-like"/>
    <property type="match status" value="1"/>
</dbReference>
<feature type="domain" description="PH" evidence="5">
    <location>
        <begin position="2"/>
        <end position="239"/>
    </location>
</feature>
<dbReference type="Pfam" id="PF00168">
    <property type="entry name" value="C2"/>
    <property type="match status" value="1"/>
</dbReference>
<dbReference type="SMART" id="SM00323">
    <property type="entry name" value="RasGAP"/>
    <property type="match status" value="1"/>
</dbReference>
<feature type="region of interest" description="Disordered" evidence="4">
    <location>
        <begin position="1"/>
        <end position="20"/>
    </location>
</feature>
<dbReference type="InterPro" id="IPR023315">
    <property type="entry name" value="SynGAP_C2_N"/>
</dbReference>
<evidence type="ECO:0000256" key="2">
    <source>
        <dbReference type="ARBA" id="ARBA00022553"/>
    </source>
</evidence>
<evidence type="ECO:0000259" key="5">
    <source>
        <dbReference type="PROSITE" id="PS50003"/>
    </source>
</evidence>
<feature type="region of interest" description="Disordered" evidence="4">
    <location>
        <begin position="743"/>
        <end position="795"/>
    </location>
</feature>
<organism evidence="8 9">
    <name type="scientific">Xenopus laevis</name>
    <name type="common">African clawed frog</name>
    <dbReference type="NCBI Taxonomy" id="8355"/>
    <lineage>
        <taxon>Eukaryota</taxon>
        <taxon>Metazoa</taxon>
        <taxon>Chordata</taxon>
        <taxon>Craniata</taxon>
        <taxon>Vertebrata</taxon>
        <taxon>Euteleostomi</taxon>
        <taxon>Amphibia</taxon>
        <taxon>Batrachia</taxon>
        <taxon>Anura</taxon>
        <taxon>Pipoidea</taxon>
        <taxon>Pipidae</taxon>
        <taxon>Xenopodinae</taxon>
        <taxon>Xenopus</taxon>
        <taxon>Xenopus</taxon>
    </lineage>
</organism>
<dbReference type="Pfam" id="PF00616">
    <property type="entry name" value="RasGAP"/>
    <property type="match status" value="2"/>
</dbReference>
<dbReference type="Proteomes" id="UP000186698">
    <property type="component" value="Chromosome 8L"/>
</dbReference>
<dbReference type="InterPro" id="IPR039360">
    <property type="entry name" value="Ras_GTPase"/>
</dbReference>
<feature type="coiled-coil region" evidence="3">
    <location>
        <begin position="860"/>
        <end position="941"/>
    </location>
</feature>
<dbReference type="GO" id="GO:0005096">
    <property type="term" value="F:GTPase activator activity"/>
    <property type="evidence" value="ECO:0007669"/>
    <property type="project" value="UniProtKB-KW"/>
</dbReference>